<evidence type="ECO:0000259" key="1">
    <source>
        <dbReference type="Pfam" id="PF00534"/>
    </source>
</evidence>
<dbReference type="InterPro" id="IPR028098">
    <property type="entry name" value="Glyco_trans_4-like_N"/>
</dbReference>
<dbReference type="Gene3D" id="3.40.50.2000">
    <property type="entry name" value="Glycogen Phosphorylase B"/>
    <property type="match status" value="2"/>
</dbReference>
<sequence>MTAHRKPTIGHCVSPYLFPTGSWVHGQLRHAQTTRPVVLTQSLEHPEAFPFKPVHRVTDRISSAERMLGRFQRWMGSYSSRPYLELIQNEKIRLLHAHTGWEAARIAPVAQAAGLPLVASFYGRDVSALPRSPYWRWLYRRLFKIASLYLVEGPMLGKSLLSLGCPADKIRVVHLGVDLDRIPFHERKPHEGPVRILISCSLREKKGVTYALSALGRCLETTPWVLRILGDGPLREQLTEQSRSLGLEERVSFEGYLSYTEHLQALAEADLFLSPSVTASDGDTEGGAPVALIEAQASGLPAVASTHCDIPEIVKDGVTGYLFDEKDVDGLTVCLQRLLADQESWAALGQAGRRHIEREFNVIQQVARAEELYQPLFQDLFEIFH</sequence>
<name>A0A948S0M9_UNCEI</name>
<feature type="domain" description="Glycosyl transferase family 1" evidence="1">
    <location>
        <begin position="190"/>
        <end position="354"/>
    </location>
</feature>
<keyword evidence="3" id="KW-0808">Transferase</keyword>
<dbReference type="Pfam" id="PF00534">
    <property type="entry name" value="Glycos_transf_1"/>
    <property type="match status" value="1"/>
</dbReference>
<dbReference type="PANTHER" id="PTHR45947:SF14">
    <property type="entry name" value="SLL1723 PROTEIN"/>
    <property type="match status" value="1"/>
</dbReference>
<feature type="domain" description="Glycosyltransferase subfamily 4-like N-terminal" evidence="2">
    <location>
        <begin position="38"/>
        <end position="181"/>
    </location>
</feature>
<gene>
    <name evidence="3" type="ORF">KJ970_19785</name>
</gene>
<evidence type="ECO:0000313" key="4">
    <source>
        <dbReference type="Proteomes" id="UP000777784"/>
    </source>
</evidence>
<comment type="caution">
    <text evidence="3">The sequence shown here is derived from an EMBL/GenBank/DDBJ whole genome shotgun (WGS) entry which is preliminary data.</text>
</comment>
<dbReference type="EMBL" id="JAHJDP010000116">
    <property type="protein sequence ID" value="MBU2693163.1"/>
    <property type="molecule type" value="Genomic_DNA"/>
</dbReference>
<evidence type="ECO:0000313" key="3">
    <source>
        <dbReference type="EMBL" id="MBU2693163.1"/>
    </source>
</evidence>
<dbReference type="GO" id="GO:0016757">
    <property type="term" value="F:glycosyltransferase activity"/>
    <property type="evidence" value="ECO:0007669"/>
    <property type="project" value="UniProtKB-KW"/>
</dbReference>
<dbReference type="AlphaFoldDB" id="A0A948S0M9"/>
<dbReference type="Proteomes" id="UP000777784">
    <property type="component" value="Unassembled WGS sequence"/>
</dbReference>
<organism evidence="3 4">
    <name type="scientific">Eiseniibacteriota bacterium</name>
    <dbReference type="NCBI Taxonomy" id="2212470"/>
    <lineage>
        <taxon>Bacteria</taxon>
        <taxon>Candidatus Eiseniibacteriota</taxon>
    </lineage>
</organism>
<dbReference type="InterPro" id="IPR001296">
    <property type="entry name" value="Glyco_trans_1"/>
</dbReference>
<proteinExistence type="predicted"/>
<evidence type="ECO:0000259" key="2">
    <source>
        <dbReference type="Pfam" id="PF13439"/>
    </source>
</evidence>
<dbReference type="InterPro" id="IPR050194">
    <property type="entry name" value="Glycosyltransferase_grp1"/>
</dbReference>
<dbReference type="Pfam" id="PF13439">
    <property type="entry name" value="Glyco_transf_4"/>
    <property type="match status" value="1"/>
</dbReference>
<dbReference type="EC" id="2.4.-.-" evidence="3"/>
<dbReference type="SUPFAM" id="SSF53756">
    <property type="entry name" value="UDP-Glycosyltransferase/glycogen phosphorylase"/>
    <property type="match status" value="1"/>
</dbReference>
<protein>
    <submittedName>
        <fullName evidence="3">Glycosyltransferase</fullName>
        <ecNumber evidence="3">2.4.-.-</ecNumber>
    </submittedName>
</protein>
<keyword evidence="3" id="KW-0328">Glycosyltransferase</keyword>
<accession>A0A948S0M9</accession>
<reference evidence="3" key="1">
    <citation type="submission" date="2021-05" db="EMBL/GenBank/DDBJ databases">
        <title>Energy efficiency and biological interactions define the core microbiome of deep oligotrophic groundwater.</title>
        <authorList>
            <person name="Mehrshad M."/>
            <person name="Lopez-Fernandez M."/>
            <person name="Bell E."/>
            <person name="Bernier-Latmani R."/>
            <person name="Bertilsson S."/>
            <person name="Dopson M."/>
        </authorList>
    </citation>
    <scope>NUCLEOTIDE SEQUENCE</scope>
    <source>
        <strain evidence="3">Modern_marine.mb.64</strain>
    </source>
</reference>
<dbReference type="PANTHER" id="PTHR45947">
    <property type="entry name" value="SULFOQUINOVOSYL TRANSFERASE SQD2"/>
    <property type="match status" value="1"/>
</dbReference>